<sequence>MTAQSSQPPATAGPYIRPIYLPADDGVFRVYAGDLLASVEANTQQLAGDVAFRLTPRPQLYGRIAGGQAWLAEMVVGGRRPTLALPANPSLKPPVASALPTRTDDSRPWIDRSIPINNMTVGSLATVERFVIHLNGRLSDHPFPLCATQVEMQGQLPFALPDWTLRLVAVDEYREGEDFPFIIEAIPDALPVTRESVEQLQRRLFVILGFVAGREVGLALTAGLDGSDEVMWATWSTPRIGTGQWRWCPDHLVDDALPDLARGYALLTADTTMEKVVDRAMNLYLVANGTQPVDARIPLACSALELLAWAVLQSRQWITTDAYSKLTAASSLRLLLQWAGIPVEIPSVFTALDARRRSHGQPDWEAPDVLAKIRNDLVHPPKKLTQLEWPTSDEMAEAWRLSMHYLELVILRLLDYKGMYLPRLQLTSRWVTHTETVPWG</sequence>
<name>A0A939PA00_9ACTN</name>
<gene>
    <name evidence="1" type="ORF">J4573_16305</name>
</gene>
<dbReference type="AlphaFoldDB" id="A0A939PA00"/>
<proteinExistence type="predicted"/>
<comment type="caution">
    <text evidence="1">The sequence shown here is derived from an EMBL/GenBank/DDBJ whole genome shotgun (WGS) entry which is preliminary data.</text>
</comment>
<reference evidence="1" key="1">
    <citation type="submission" date="2021-03" db="EMBL/GenBank/DDBJ databases">
        <authorList>
            <person name="Kanchanasin P."/>
            <person name="Saeng-In P."/>
            <person name="Phongsopitanun W."/>
            <person name="Yuki M."/>
            <person name="Kudo T."/>
            <person name="Ohkuma M."/>
            <person name="Tanasupawat S."/>
        </authorList>
    </citation>
    <scope>NUCLEOTIDE SEQUENCE</scope>
    <source>
        <strain evidence="1">GKU 128</strain>
    </source>
</reference>
<protein>
    <recommendedName>
        <fullName evidence="3">ApeA N-terminal domain-containing protein</fullName>
    </recommendedName>
</protein>
<evidence type="ECO:0000313" key="1">
    <source>
        <dbReference type="EMBL" id="MBO2448665.1"/>
    </source>
</evidence>
<dbReference type="EMBL" id="JAGEOJ010000006">
    <property type="protein sequence ID" value="MBO2448665.1"/>
    <property type="molecule type" value="Genomic_DNA"/>
</dbReference>
<dbReference type="Proteomes" id="UP000669179">
    <property type="component" value="Unassembled WGS sequence"/>
</dbReference>
<organism evidence="1 2">
    <name type="scientific">Actinomadura barringtoniae</name>
    <dbReference type="NCBI Taxonomy" id="1427535"/>
    <lineage>
        <taxon>Bacteria</taxon>
        <taxon>Bacillati</taxon>
        <taxon>Actinomycetota</taxon>
        <taxon>Actinomycetes</taxon>
        <taxon>Streptosporangiales</taxon>
        <taxon>Thermomonosporaceae</taxon>
        <taxon>Actinomadura</taxon>
    </lineage>
</organism>
<evidence type="ECO:0000313" key="2">
    <source>
        <dbReference type="Proteomes" id="UP000669179"/>
    </source>
</evidence>
<dbReference type="RefSeq" id="WP_208256327.1">
    <property type="nucleotide sequence ID" value="NZ_JAGEOJ010000006.1"/>
</dbReference>
<keyword evidence="2" id="KW-1185">Reference proteome</keyword>
<evidence type="ECO:0008006" key="3">
    <source>
        <dbReference type="Google" id="ProtNLM"/>
    </source>
</evidence>
<accession>A0A939PA00</accession>